<sequence length="220" mass="25207">MMKEYEQNELNKVKRGPKRATYNVTKINEILDAGFIGYVNFIYQNQAICLPMAYGRNGNKIYLHSSLKNRMLLSILDSKSVSMTVTHLDALILARSGFHHSVNYRSATLFGNAKKIEDSIEKEMALKCLVDHMIPKRWEEIRPMNEKEFNGTLVIEMTIESASAKIRNVGVQDEKSDESLPIWAGIVPIKQIAEYPISDKGLPKKMDIPEHVIDYYNKNR</sequence>
<dbReference type="InterPro" id="IPR012349">
    <property type="entry name" value="Split_barrel_FMN-bd"/>
</dbReference>
<dbReference type="Gene3D" id="2.30.110.10">
    <property type="entry name" value="Electron Transport, Fmn-binding Protein, Chain A"/>
    <property type="match status" value="1"/>
</dbReference>
<name>A0A1D8P673_9FLAO</name>
<accession>A0A1D8P673</accession>
<keyword evidence="2" id="KW-1185">Reference proteome</keyword>
<evidence type="ECO:0000313" key="2">
    <source>
        <dbReference type="Proteomes" id="UP000176050"/>
    </source>
</evidence>
<proteinExistence type="predicted"/>
<dbReference type="Proteomes" id="UP000176050">
    <property type="component" value="Chromosome"/>
</dbReference>
<dbReference type="PANTHER" id="PTHR34071">
    <property type="entry name" value="5-NITROIMIDAZOLE ANTIBIOTICS RESISTANCE PROTEIN, NIMA-FAMILY-RELATED PROTEIN-RELATED"/>
    <property type="match status" value="1"/>
</dbReference>
<dbReference type="InterPro" id="IPR024747">
    <property type="entry name" value="Pyridox_Oxase-rel"/>
</dbReference>
<reference evidence="1 2" key="1">
    <citation type="submission" date="2016-10" db="EMBL/GenBank/DDBJ databases">
        <title>Lutibacter sp. LPB0138, isolated from marine gastropod.</title>
        <authorList>
            <person name="Kim E."/>
            <person name="Yi H."/>
        </authorList>
    </citation>
    <scope>NUCLEOTIDE SEQUENCE [LARGE SCALE GENOMIC DNA]</scope>
    <source>
        <strain evidence="1 2">LPB0138</strain>
    </source>
</reference>
<evidence type="ECO:0000313" key="1">
    <source>
        <dbReference type="EMBL" id="AOW20066.1"/>
    </source>
</evidence>
<dbReference type="EMBL" id="CP017478">
    <property type="protein sequence ID" value="AOW20066.1"/>
    <property type="molecule type" value="Genomic_DNA"/>
</dbReference>
<dbReference type="Pfam" id="PF12900">
    <property type="entry name" value="Pyridox_ox_2"/>
    <property type="match status" value="1"/>
</dbReference>
<evidence type="ECO:0008006" key="3">
    <source>
        <dbReference type="Google" id="ProtNLM"/>
    </source>
</evidence>
<dbReference type="PANTHER" id="PTHR34071:SF2">
    <property type="entry name" value="FLAVIN-NUCLEOTIDE-BINDING PROTEIN"/>
    <property type="match status" value="1"/>
</dbReference>
<protein>
    <recommendedName>
        <fullName evidence="3">Flavin-nucleotide-binding protein</fullName>
    </recommendedName>
</protein>
<dbReference type="STRING" id="1850246.LPB138_04930"/>
<gene>
    <name evidence="1" type="ORF">LPB138_04930</name>
</gene>
<dbReference type="KEGG" id="lul:LPB138_04930"/>
<dbReference type="SUPFAM" id="SSF50475">
    <property type="entry name" value="FMN-binding split barrel"/>
    <property type="match status" value="1"/>
</dbReference>
<dbReference type="AlphaFoldDB" id="A0A1D8P673"/>
<organism evidence="1 2">
    <name type="scientific">Urechidicola croceus</name>
    <dbReference type="NCBI Taxonomy" id="1850246"/>
    <lineage>
        <taxon>Bacteria</taxon>
        <taxon>Pseudomonadati</taxon>
        <taxon>Bacteroidota</taxon>
        <taxon>Flavobacteriia</taxon>
        <taxon>Flavobacteriales</taxon>
        <taxon>Flavobacteriaceae</taxon>
        <taxon>Urechidicola</taxon>
    </lineage>
</organism>